<proteinExistence type="predicted"/>
<gene>
    <name evidence="2" type="ORF">GIB67_039598</name>
</gene>
<evidence type="ECO:0000313" key="3">
    <source>
        <dbReference type="Proteomes" id="UP000541444"/>
    </source>
</evidence>
<feature type="region of interest" description="Disordered" evidence="1">
    <location>
        <begin position="21"/>
        <end position="40"/>
    </location>
</feature>
<name>A0A7J7P6T1_9MAGN</name>
<keyword evidence="3" id="KW-1185">Reference proteome</keyword>
<organism evidence="2 3">
    <name type="scientific">Kingdonia uniflora</name>
    <dbReference type="NCBI Taxonomy" id="39325"/>
    <lineage>
        <taxon>Eukaryota</taxon>
        <taxon>Viridiplantae</taxon>
        <taxon>Streptophyta</taxon>
        <taxon>Embryophyta</taxon>
        <taxon>Tracheophyta</taxon>
        <taxon>Spermatophyta</taxon>
        <taxon>Magnoliopsida</taxon>
        <taxon>Ranunculales</taxon>
        <taxon>Circaeasteraceae</taxon>
        <taxon>Kingdonia</taxon>
    </lineage>
</organism>
<protein>
    <submittedName>
        <fullName evidence="2">Uncharacterized protein</fullName>
    </submittedName>
</protein>
<dbReference type="Proteomes" id="UP000541444">
    <property type="component" value="Unassembled WGS sequence"/>
</dbReference>
<accession>A0A7J7P6T1</accession>
<comment type="caution">
    <text evidence="2">The sequence shown here is derived from an EMBL/GenBank/DDBJ whole genome shotgun (WGS) entry which is preliminary data.</text>
</comment>
<dbReference type="EMBL" id="JACGCM010000221">
    <property type="protein sequence ID" value="KAF6175050.1"/>
    <property type="molecule type" value="Genomic_DNA"/>
</dbReference>
<evidence type="ECO:0000256" key="1">
    <source>
        <dbReference type="SAM" id="MobiDB-lite"/>
    </source>
</evidence>
<reference evidence="2 3" key="1">
    <citation type="journal article" date="2020" name="IScience">
        <title>Genome Sequencing of the Endangered Kingdonia uniflora (Circaeasteraceae, Ranunculales) Reveals Potential Mechanisms of Evolutionary Specialization.</title>
        <authorList>
            <person name="Sun Y."/>
            <person name="Deng T."/>
            <person name="Zhang A."/>
            <person name="Moore M.J."/>
            <person name="Landis J.B."/>
            <person name="Lin N."/>
            <person name="Zhang H."/>
            <person name="Zhang X."/>
            <person name="Huang J."/>
            <person name="Zhang X."/>
            <person name="Sun H."/>
            <person name="Wang H."/>
        </authorList>
    </citation>
    <scope>NUCLEOTIDE SEQUENCE [LARGE SCALE GENOMIC DNA]</scope>
    <source>
        <strain evidence="2">TB1705</strain>
        <tissue evidence="2">Leaf</tissue>
    </source>
</reference>
<sequence>MRPLEGDEWLKTKGLVLESLPKGKVPASHSSPCTGLPGRGKGRCGLNSKNYAGHVARSPPVVFPGDITEFGVASAANETKQQDRKS</sequence>
<dbReference type="OrthoDB" id="1716208at2759"/>
<evidence type="ECO:0000313" key="2">
    <source>
        <dbReference type="EMBL" id="KAF6175050.1"/>
    </source>
</evidence>
<dbReference type="AlphaFoldDB" id="A0A7J7P6T1"/>
<dbReference type="PANTHER" id="PTHR33592">
    <property type="entry name" value="TRANSMEMBRANE PROTEIN"/>
    <property type="match status" value="1"/>
</dbReference>
<dbReference type="PANTHER" id="PTHR33592:SF3">
    <property type="entry name" value="TRANSMEMBRANE PROTEIN"/>
    <property type="match status" value="1"/>
</dbReference>